<feature type="transmembrane region" description="Helical" evidence="2">
    <location>
        <begin position="97"/>
        <end position="118"/>
    </location>
</feature>
<name>A0A5N5ZN01_9ACTN</name>
<keyword evidence="2" id="KW-0472">Membrane</keyword>
<dbReference type="OrthoDB" id="226701at2"/>
<organism evidence="3 4">
    <name type="scientific">Streptomyces mimosae</name>
    <dbReference type="NCBI Taxonomy" id="2586635"/>
    <lineage>
        <taxon>Bacteria</taxon>
        <taxon>Bacillati</taxon>
        <taxon>Actinomycetota</taxon>
        <taxon>Actinomycetes</taxon>
        <taxon>Kitasatosporales</taxon>
        <taxon>Streptomycetaceae</taxon>
        <taxon>Streptomyces</taxon>
    </lineage>
</organism>
<feature type="region of interest" description="Disordered" evidence="1">
    <location>
        <begin position="1"/>
        <end position="20"/>
    </location>
</feature>
<keyword evidence="2" id="KW-1133">Transmembrane helix</keyword>
<accession>A0A5N5ZN01</accession>
<evidence type="ECO:0000313" key="3">
    <source>
        <dbReference type="EMBL" id="KAB8157076.1"/>
    </source>
</evidence>
<dbReference type="RefSeq" id="WP_139675666.1">
    <property type="nucleotide sequence ID" value="NZ_VDLY02000034.1"/>
</dbReference>
<keyword evidence="4" id="KW-1185">Reference proteome</keyword>
<feature type="transmembrane region" description="Helical" evidence="2">
    <location>
        <begin position="26"/>
        <end position="45"/>
    </location>
</feature>
<dbReference type="Proteomes" id="UP000314251">
    <property type="component" value="Unassembled WGS sequence"/>
</dbReference>
<evidence type="ECO:0000256" key="2">
    <source>
        <dbReference type="SAM" id="Phobius"/>
    </source>
</evidence>
<reference evidence="3" key="1">
    <citation type="submission" date="2019-10" db="EMBL/GenBank/DDBJ databases">
        <title>Nonomuraea sp. nov., isolated from Phyllanthus amarus.</title>
        <authorList>
            <person name="Klykleung N."/>
            <person name="Tanasupawat S."/>
        </authorList>
    </citation>
    <scope>NUCLEOTIDE SEQUENCE [LARGE SCALE GENOMIC DNA]</scope>
    <source>
        <strain evidence="3">3MP-10</strain>
    </source>
</reference>
<evidence type="ECO:0000256" key="1">
    <source>
        <dbReference type="SAM" id="MobiDB-lite"/>
    </source>
</evidence>
<dbReference type="EMBL" id="VDLY02000034">
    <property type="protein sequence ID" value="KAB8157076.1"/>
    <property type="molecule type" value="Genomic_DNA"/>
</dbReference>
<sequence>MSQDPQPTGPRPPAGPGRRGGGVPDALLLGVLGLLVGLAVLTWTATGLGGWFRHGAWPEGVTFPRTGPALRGLLTEPSDIAGAWSRADPATLPSATLVWTLFFAQLVLLFSLVLWIAIRVTTWRARRAARRIVEATPPEPTPEPQPAAAEAPLTPLTPSTPLTQPARESPPPPAADPVGEVLDAPEGLVVVDPDGSLWTKTARQRGRRGPVHVYDPGHHTEAPVRLRWAPQRDCADMARARRTAARLLGPVRPSEPIFQLDAETAETLLRCCLHAAALAGEPFQQIHRWAHGRSLGEPGRILRTHPQAAGGAVMELESALTSHPGRRDAALKLVGDALRPLEQVHIRQSCSPGRVDALALDNLTNEGGTLYVIGEARDTAGLRAALVDAVTEAQPGLAVVGGQSPR</sequence>
<keyword evidence="2" id="KW-0812">Transmembrane</keyword>
<dbReference type="AlphaFoldDB" id="A0A5N5ZN01"/>
<protein>
    <recommendedName>
        <fullName evidence="5">Type VI secretion protein</fullName>
    </recommendedName>
</protein>
<comment type="caution">
    <text evidence="3">The sequence shown here is derived from an EMBL/GenBank/DDBJ whole genome shotgun (WGS) entry which is preliminary data.</text>
</comment>
<evidence type="ECO:0000313" key="4">
    <source>
        <dbReference type="Proteomes" id="UP000314251"/>
    </source>
</evidence>
<gene>
    <name evidence="3" type="ORF">FH607_030385</name>
</gene>
<feature type="compositionally biased region" description="Low complexity" evidence="1">
    <location>
        <begin position="146"/>
        <end position="166"/>
    </location>
</feature>
<feature type="region of interest" description="Disordered" evidence="1">
    <location>
        <begin position="134"/>
        <end position="180"/>
    </location>
</feature>
<proteinExistence type="predicted"/>
<evidence type="ECO:0008006" key="5">
    <source>
        <dbReference type="Google" id="ProtNLM"/>
    </source>
</evidence>